<accession>A0A419F5C8</accession>
<evidence type="ECO:0000313" key="10">
    <source>
        <dbReference type="Proteomes" id="UP000285961"/>
    </source>
</evidence>
<evidence type="ECO:0000256" key="3">
    <source>
        <dbReference type="ARBA" id="ARBA00022448"/>
    </source>
</evidence>
<feature type="transmembrane region" description="Helical" evidence="8">
    <location>
        <begin position="72"/>
        <end position="91"/>
    </location>
</feature>
<dbReference type="InterPro" id="IPR052017">
    <property type="entry name" value="TSUP"/>
</dbReference>
<comment type="similarity">
    <text evidence="2 8">Belongs to the 4-toluene sulfonate uptake permease (TSUP) (TC 2.A.102) family.</text>
</comment>
<feature type="transmembrane region" description="Helical" evidence="8">
    <location>
        <begin position="188"/>
        <end position="208"/>
    </location>
</feature>
<dbReference type="Pfam" id="PF01925">
    <property type="entry name" value="TauE"/>
    <property type="match status" value="1"/>
</dbReference>
<evidence type="ECO:0000256" key="4">
    <source>
        <dbReference type="ARBA" id="ARBA00022475"/>
    </source>
</evidence>
<keyword evidence="6 8" id="KW-1133">Transmembrane helix</keyword>
<dbReference type="EMBL" id="QZKI01000026">
    <property type="protein sequence ID" value="RJP73531.1"/>
    <property type="molecule type" value="Genomic_DNA"/>
</dbReference>
<dbReference type="GO" id="GO:0005886">
    <property type="term" value="C:plasma membrane"/>
    <property type="evidence" value="ECO:0007669"/>
    <property type="project" value="UniProtKB-SubCell"/>
</dbReference>
<evidence type="ECO:0000256" key="8">
    <source>
        <dbReference type="RuleBase" id="RU363041"/>
    </source>
</evidence>
<feature type="transmembrane region" description="Helical" evidence="8">
    <location>
        <begin position="97"/>
        <end position="114"/>
    </location>
</feature>
<evidence type="ECO:0000256" key="6">
    <source>
        <dbReference type="ARBA" id="ARBA00022989"/>
    </source>
</evidence>
<comment type="caution">
    <text evidence="9">The sequence shown here is derived from an EMBL/GenBank/DDBJ whole genome shotgun (WGS) entry which is preliminary data.</text>
</comment>
<dbReference type="AlphaFoldDB" id="A0A419F5C8"/>
<evidence type="ECO:0000256" key="2">
    <source>
        <dbReference type="ARBA" id="ARBA00009142"/>
    </source>
</evidence>
<dbReference type="InterPro" id="IPR002781">
    <property type="entry name" value="TM_pro_TauE-like"/>
</dbReference>
<evidence type="ECO:0000256" key="5">
    <source>
        <dbReference type="ARBA" id="ARBA00022692"/>
    </source>
</evidence>
<protein>
    <recommendedName>
        <fullName evidence="8">Probable membrane transporter protein</fullName>
    </recommendedName>
</protein>
<comment type="subcellular location">
    <subcellularLocation>
        <location evidence="1 8">Cell membrane</location>
        <topology evidence="1 8">Multi-pass membrane protein</topology>
    </subcellularLocation>
</comment>
<feature type="transmembrane region" description="Helical" evidence="8">
    <location>
        <begin position="40"/>
        <end position="60"/>
    </location>
</feature>
<evidence type="ECO:0000313" key="9">
    <source>
        <dbReference type="EMBL" id="RJP73531.1"/>
    </source>
</evidence>
<evidence type="ECO:0000256" key="1">
    <source>
        <dbReference type="ARBA" id="ARBA00004651"/>
    </source>
</evidence>
<gene>
    <name evidence="9" type="ORF">C4532_04255</name>
</gene>
<organism evidence="9 10">
    <name type="scientific">Candidatus Abyssobacteria bacterium SURF_17</name>
    <dbReference type="NCBI Taxonomy" id="2093361"/>
    <lineage>
        <taxon>Bacteria</taxon>
        <taxon>Pseudomonadati</taxon>
        <taxon>Candidatus Hydrogenedentota</taxon>
        <taxon>Candidatus Abyssobacteria</taxon>
    </lineage>
</organism>
<feature type="transmembrane region" description="Helical" evidence="8">
    <location>
        <begin position="5"/>
        <end position="28"/>
    </location>
</feature>
<keyword evidence="5 8" id="KW-0812">Transmembrane</keyword>
<reference evidence="9 10" key="1">
    <citation type="journal article" date="2017" name="ISME J.">
        <title>Energy and carbon metabolisms in a deep terrestrial subsurface fluid microbial community.</title>
        <authorList>
            <person name="Momper L."/>
            <person name="Jungbluth S.P."/>
            <person name="Lee M.D."/>
            <person name="Amend J.P."/>
        </authorList>
    </citation>
    <scope>NUCLEOTIDE SEQUENCE [LARGE SCALE GENOMIC DNA]</scope>
    <source>
        <strain evidence="9">SURF_17</strain>
    </source>
</reference>
<sequence>METLIIVIVTLPVAVVTLLTGFGLGTVLTPVFTIFYDVKLAVLMVAIVHLMNNLFKLYLFRAHVDLSIIKRFGLLSIAGAFIGAVLQFYIYSDQLKIFLGIVLIILGGIEIIPAQRKVKIPPKVDFIGGFFSGLLGGLIGNQGAVRSAYLLNYQITKEAFIATATVIASVIDLTRIPIYLTSYRSQLAAQWANILAVVAVAYCGTLVGKRLLKRIDLGTFKKVVAGFVVLLGAGLAIGLI</sequence>
<evidence type="ECO:0000256" key="7">
    <source>
        <dbReference type="ARBA" id="ARBA00023136"/>
    </source>
</evidence>
<dbReference type="PANTHER" id="PTHR30269">
    <property type="entry name" value="TRANSMEMBRANE PROTEIN YFCA"/>
    <property type="match status" value="1"/>
</dbReference>
<feature type="transmembrane region" description="Helical" evidence="8">
    <location>
        <begin position="126"/>
        <end position="144"/>
    </location>
</feature>
<dbReference type="PANTHER" id="PTHR30269:SF37">
    <property type="entry name" value="MEMBRANE TRANSPORTER PROTEIN"/>
    <property type="match status" value="1"/>
</dbReference>
<name>A0A419F5C8_9BACT</name>
<keyword evidence="4 8" id="KW-1003">Cell membrane</keyword>
<dbReference type="Proteomes" id="UP000285961">
    <property type="component" value="Unassembled WGS sequence"/>
</dbReference>
<proteinExistence type="inferred from homology"/>
<keyword evidence="3" id="KW-0813">Transport</keyword>
<feature type="transmembrane region" description="Helical" evidence="8">
    <location>
        <begin position="220"/>
        <end position="239"/>
    </location>
</feature>
<keyword evidence="7 8" id="KW-0472">Membrane</keyword>